<keyword evidence="1" id="KW-0812">Transmembrane</keyword>
<keyword evidence="1" id="KW-1133">Transmembrane helix</keyword>
<dbReference type="Pfam" id="PF06197">
    <property type="entry name" value="DUF998"/>
    <property type="match status" value="1"/>
</dbReference>
<name>A0AAW8NJK6_9GAMM</name>
<dbReference type="InterPro" id="IPR009339">
    <property type="entry name" value="DUF998"/>
</dbReference>
<sequence length="231" mass="25881">METMLVDKQTKVSKLAFRFGALGIFGQLLGLALSIAMFEQFDGKGFNFLNHTLSELGSYGHFQYAVVLNGGLFFGGLCVVLSCLLSMQLTGSPWRLCFFICFGLSFLSLSAMGLFPVNVYHLHIIAIKYFFVCGCLSALFYGVYLLRTPASQPSFFTKVTAVMAFIMMGAFIVLPWFELELTEGNRAFYTEMLVDPLRPEIWWPAITQWAGLATFLLWSALVINSFSTENH</sequence>
<feature type="transmembrane region" description="Helical" evidence="1">
    <location>
        <begin position="21"/>
        <end position="41"/>
    </location>
</feature>
<feature type="transmembrane region" description="Helical" evidence="1">
    <location>
        <begin position="201"/>
        <end position="223"/>
    </location>
</feature>
<feature type="transmembrane region" description="Helical" evidence="1">
    <location>
        <begin position="96"/>
        <end position="115"/>
    </location>
</feature>
<reference evidence="3 5" key="1">
    <citation type="journal article" date="2022" name="bioRxiv">
        <title>Prophages regulate Shewanella fidelis 3313 motility and biofilm formation: implications for gut colonization dynamics in Ciona robusta.</title>
        <authorList>
            <person name="Natarajan O."/>
            <person name="Gibboney S.L."/>
            <person name="Young M.N."/>
            <person name="Lim S.J."/>
            <person name="Pluta N."/>
            <person name="Atkinson C.G."/>
            <person name="Leigh B.A."/>
            <person name="Liberti A."/>
            <person name="Kees E.D."/>
            <person name="Breitbart M."/>
            <person name="Gralnick J.A."/>
            <person name="Dishaw L.J."/>
        </authorList>
    </citation>
    <scope>NUCLEOTIDE SEQUENCE [LARGE SCALE GENOMIC DNA]</scope>
    <source>
        <strain evidence="3 5">JG4066</strain>
    </source>
</reference>
<proteinExistence type="predicted"/>
<evidence type="ECO:0000313" key="2">
    <source>
        <dbReference type="EMBL" id="MDR8522940.1"/>
    </source>
</evidence>
<dbReference type="EMBL" id="JAPMLE010000001">
    <property type="protein sequence ID" value="MDR8522940.1"/>
    <property type="molecule type" value="Genomic_DNA"/>
</dbReference>
<dbReference type="Proteomes" id="UP001259340">
    <property type="component" value="Unassembled WGS sequence"/>
</dbReference>
<dbReference type="EMBL" id="JAPMLD010000003">
    <property type="protein sequence ID" value="MDW4824081.1"/>
    <property type="molecule type" value="Genomic_DNA"/>
</dbReference>
<gene>
    <name evidence="2" type="ORF">OS133_04490</name>
    <name evidence="3" type="ORF">OS134_08450</name>
</gene>
<evidence type="ECO:0000313" key="5">
    <source>
        <dbReference type="Proteomes" id="UP001271263"/>
    </source>
</evidence>
<protein>
    <submittedName>
        <fullName evidence="2">DUF998 domain-containing protein</fullName>
    </submittedName>
</protein>
<dbReference type="Proteomes" id="UP001271263">
    <property type="component" value="Unassembled WGS sequence"/>
</dbReference>
<evidence type="ECO:0000313" key="3">
    <source>
        <dbReference type="EMBL" id="MDW4824081.1"/>
    </source>
</evidence>
<accession>A0AAW8NJK6</accession>
<reference evidence="2" key="2">
    <citation type="submission" date="2022-11" db="EMBL/GenBank/DDBJ databases">
        <title>Prophages regulate Shewanella fidelis motility and biofilm formation: implications for gut colonization dynamics in Ciona robusta.</title>
        <authorList>
            <person name="Natarajan O."/>
            <person name="Gibboney S.L."/>
            <person name="Young M.N."/>
            <person name="Lim S.J."/>
            <person name="Pluta N."/>
            <person name="Atkinson C.G.F."/>
            <person name="Leigh B.A."/>
            <person name="Liberti A."/>
            <person name="Kees E."/>
            <person name="Breitbart M."/>
            <person name="Gralnick J."/>
            <person name="Dishaw L.J."/>
        </authorList>
    </citation>
    <scope>NUCLEOTIDE SEQUENCE</scope>
    <source>
        <strain evidence="2">3313</strain>
    </source>
</reference>
<feature type="transmembrane region" description="Helical" evidence="1">
    <location>
        <begin position="121"/>
        <end position="143"/>
    </location>
</feature>
<feature type="transmembrane region" description="Helical" evidence="1">
    <location>
        <begin position="61"/>
        <end position="84"/>
    </location>
</feature>
<evidence type="ECO:0000256" key="1">
    <source>
        <dbReference type="SAM" id="Phobius"/>
    </source>
</evidence>
<feature type="transmembrane region" description="Helical" evidence="1">
    <location>
        <begin position="155"/>
        <end position="177"/>
    </location>
</feature>
<dbReference type="RefSeq" id="WP_310654113.1">
    <property type="nucleotide sequence ID" value="NZ_JAPMLA010000003.1"/>
</dbReference>
<organism evidence="2 4">
    <name type="scientific">Shewanella fidelis</name>
    <dbReference type="NCBI Taxonomy" id="173509"/>
    <lineage>
        <taxon>Bacteria</taxon>
        <taxon>Pseudomonadati</taxon>
        <taxon>Pseudomonadota</taxon>
        <taxon>Gammaproteobacteria</taxon>
        <taxon>Alteromonadales</taxon>
        <taxon>Shewanellaceae</taxon>
        <taxon>Shewanella</taxon>
    </lineage>
</organism>
<comment type="caution">
    <text evidence="2">The sequence shown here is derived from an EMBL/GenBank/DDBJ whole genome shotgun (WGS) entry which is preliminary data.</text>
</comment>
<dbReference type="AlphaFoldDB" id="A0AAW8NJK6"/>
<evidence type="ECO:0000313" key="4">
    <source>
        <dbReference type="Proteomes" id="UP001259340"/>
    </source>
</evidence>
<keyword evidence="1" id="KW-0472">Membrane</keyword>
<keyword evidence="5" id="KW-1185">Reference proteome</keyword>